<dbReference type="PANTHER" id="PTHR34220:SF7">
    <property type="entry name" value="SENSOR HISTIDINE KINASE YPDA"/>
    <property type="match status" value="1"/>
</dbReference>
<feature type="domain" description="Signal transduction histidine kinase internal region" evidence="2">
    <location>
        <begin position="175"/>
        <end position="251"/>
    </location>
</feature>
<feature type="transmembrane region" description="Helical" evidence="1">
    <location>
        <begin position="134"/>
        <end position="155"/>
    </location>
</feature>
<organism evidence="3 4">
    <name type="scientific">Filimonas lacunae</name>
    <dbReference type="NCBI Taxonomy" id="477680"/>
    <lineage>
        <taxon>Bacteria</taxon>
        <taxon>Pseudomonadati</taxon>
        <taxon>Bacteroidota</taxon>
        <taxon>Chitinophagia</taxon>
        <taxon>Chitinophagales</taxon>
        <taxon>Chitinophagaceae</taxon>
        <taxon>Filimonas</taxon>
    </lineage>
</organism>
<dbReference type="PANTHER" id="PTHR34220">
    <property type="entry name" value="SENSOR HISTIDINE KINASE YPDA"/>
    <property type="match status" value="1"/>
</dbReference>
<gene>
    <name evidence="3" type="ORF">SAMN05421788_1184</name>
</gene>
<feature type="transmembrane region" description="Helical" evidence="1">
    <location>
        <begin position="45"/>
        <end position="66"/>
    </location>
</feature>
<keyword evidence="1" id="KW-1133">Transmembrane helix</keyword>
<feature type="transmembrane region" description="Helical" evidence="1">
    <location>
        <begin position="21"/>
        <end position="39"/>
    </location>
</feature>
<dbReference type="Gene3D" id="3.30.565.10">
    <property type="entry name" value="Histidine kinase-like ATPase, C-terminal domain"/>
    <property type="match status" value="1"/>
</dbReference>
<dbReference type="GO" id="GO:0016020">
    <property type="term" value="C:membrane"/>
    <property type="evidence" value="ECO:0007669"/>
    <property type="project" value="InterPro"/>
</dbReference>
<keyword evidence="4" id="KW-1185">Reference proteome</keyword>
<keyword evidence="1" id="KW-0812">Transmembrane</keyword>
<keyword evidence="3" id="KW-0808">Transferase</keyword>
<dbReference type="OrthoDB" id="9809908at2"/>
<dbReference type="Pfam" id="PF06580">
    <property type="entry name" value="His_kinase"/>
    <property type="match status" value="1"/>
</dbReference>
<reference evidence="4" key="1">
    <citation type="submission" date="2017-01" db="EMBL/GenBank/DDBJ databases">
        <authorList>
            <person name="Varghese N."/>
            <person name="Submissions S."/>
        </authorList>
    </citation>
    <scope>NUCLEOTIDE SEQUENCE [LARGE SCALE GENOMIC DNA]</scope>
    <source>
        <strain evidence="4">DSM 21054</strain>
    </source>
</reference>
<dbReference type="InterPro" id="IPR036890">
    <property type="entry name" value="HATPase_C_sf"/>
</dbReference>
<accession>A0A1N7RHV8</accession>
<dbReference type="STRING" id="477680.SAMN05421788_1184"/>
<evidence type="ECO:0000259" key="2">
    <source>
        <dbReference type="Pfam" id="PF06580"/>
    </source>
</evidence>
<evidence type="ECO:0000313" key="4">
    <source>
        <dbReference type="Proteomes" id="UP000186917"/>
    </source>
</evidence>
<name>A0A1N7RHV8_9BACT</name>
<sequence length="367" mass="42825">MKRNNEFSIYPNQAVRPLWHMLYWLVMFFFILFVTSYSLKTNVLNMVNVIFSACVLANAILLHYFISCFIFQHVHKKKWFLLPVDMVMIYVLALCVLSSSLVLLHYLYPQNTFVLRLYQQFAMQSLARPFHSELIIWICSFIIWFNPLGVIIKIAKDFHESSVEKLAIAQEKKSMEISFLRAQIQPHFLFNSLNSIYGLVIDNEEASKVVIQLSNLLRFSLYDSAKEHITLQEEIAFLSNYLLLEKMRYKESRVQIEYDFEEIESKEKIIKPLILISFIENAFKHGINASINNAWIRLALKEKDGILTFHAANNKPVAALGKKNTESGGGVGLKNVRRRLELEYQMRYSLDIKETDDVYEVALVLKL</sequence>
<dbReference type="InterPro" id="IPR050640">
    <property type="entry name" value="Bact_2-comp_sensor_kinase"/>
</dbReference>
<evidence type="ECO:0000256" key="1">
    <source>
        <dbReference type="SAM" id="Phobius"/>
    </source>
</evidence>
<keyword evidence="3" id="KW-0418">Kinase</keyword>
<dbReference type="GO" id="GO:0000155">
    <property type="term" value="F:phosphorelay sensor kinase activity"/>
    <property type="evidence" value="ECO:0007669"/>
    <property type="project" value="InterPro"/>
</dbReference>
<feature type="transmembrane region" description="Helical" evidence="1">
    <location>
        <begin position="87"/>
        <end position="108"/>
    </location>
</feature>
<keyword evidence="1" id="KW-0472">Membrane</keyword>
<protein>
    <submittedName>
        <fullName evidence="3">Histidine kinase</fullName>
    </submittedName>
</protein>
<dbReference type="InterPro" id="IPR010559">
    <property type="entry name" value="Sig_transdc_His_kin_internal"/>
</dbReference>
<dbReference type="AlphaFoldDB" id="A0A1N7RHV8"/>
<proteinExistence type="predicted"/>
<evidence type="ECO:0000313" key="3">
    <source>
        <dbReference type="EMBL" id="SIT34622.1"/>
    </source>
</evidence>
<dbReference type="EMBL" id="FTOR01000018">
    <property type="protein sequence ID" value="SIT34622.1"/>
    <property type="molecule type" value="Genomic_DNA"/>
</dbReference>
<dbReference type="Proteomes" id="UP000186917">
    <property type="component" value="Unassembled WGS sequence"/>
</dbReference>